<dbReference type="AlphaFoldDB" id="K0KFH4"/>
<proteinExistence type="predicted"/>
<feature type="compositionally biased region" description="Polar residues" evidence="1">
    <location>
        <begin position="163"/>
        <end position="212"/>
    </location>
</feature>
<feature type="compositionally biased region" description="Pro residues" evidence="1">
    <location>
        <begin position="214"/>
        <end position="245"/>
    </location>
</feature>
<evidence type="ECO:0000313" key="3">
    <source>
        <dbReference type="Proteomes" id="UP000009328"/>
    </source>
</evidence>
<feature type="region of interest" description="Disordered" evidence="1">
    <location>
        <begin position="311"/>
        <end position="345"/>
    </location>
</feature>
<organism evidence="2 3">
    <name type="scientific">Wickerhamomyces ciferrii (strain ATCC 14091 / BCRC 22168 / CBS 111 / JCM 3599 / NBRC 0793 / NRRL Y-1031 F-60-10)</name>
    <name type="common">Yeast</name>
    <name type="synonym">Pichia ciferrii</name>
    <dbReference type="NCBI Taxonomy" id="1206466"/>
    <lineage>
        <taxon>Eukaryota</taxon>
        <taxon>Fungi</taxon>
        <taxon>Dikarya</taxon>
        <taxon>Ascomycota</taxon>
        <taxon>Saccharomycotina</taxon>
        <taxon>Saccharomycetes</taxon>
        <taxon>Phaffomycetales</taxon>
        <taxon>Wickerhamomycetaceae</taxon>
        <taxon>Wickerhamomyces</taxon>
    </lineage>
</organism>
<keyword evidence="2" id="KW-0378">Hydrolase</keyword>
<dbReference type="InParanoid" id="K0KFH4"/>
<accession>K0KFH4</accession>
<name>K0KFH4_WICCF</name>
<feature type="compositionally biased region" description="Polar residues" evidence="1">
    <location>
        <begin position="139"/>
        <end position="149"/>
    </location>
</feature>
<evidence type="ECO:0000313" key="2">
    <source>
        <dbReference type="EMBL" id="CCH41686.1"/>
    </source>
</evidence>
<dbReference type="HOGENOM" id="CLU_804619_0_0_1"/>
<feature type="region of interest" description="Disordered" evidence="1">
    <location>
        <begin position="83"/>
        <end position="245"/>
    </location>
</feature>
<keyword evidence="3" id="KW-1185">Reference proteome</keyword>
<protein>
    <submittedName>
        <fullName evidence="2">Calpain-B</fullName>
        <ecNumber evidence="2">3.4.22.-</ecNumber>
    </submittedName>
</protein>
<reference evidence="2 3" key="1">
    <citation type="journal article" date="2012" name="Eukaryot. Cell">
        <title>Draft genome sequence of Wickerhamomyces ciferrii NRRL Y-1031 F-60-10.</title>
        <authorList>
            <person name="Schneider J."/>
            <person name="Andrea H."/>
            <person name="Blom J."/>
            <person name="Jaenicke S."/>
            <person name="Ruckert C."/>
            <person name="Schorsch C."/>
            <person name="Szczepanowski R."/>
            <person name="Farwick M."/>
            <person name="Goesmann A."/>
            <person name="Puhler A."/>
            <person name="Schaffer S."/>
            <person name="Tauch A."/>
            <person name="Kohler T."/>
            <person name="Brinkrolf K."/>
        </authorList>
    </citation>
    <scope>NUCLEOTIDE SEQUENCE [LARGE SCALE GENOMIC DNA]</scope>
    <source>
        <strain evidence="3">ATCC 14091 / BCRC 22168 / CBS 111 / JCM 3599 / NBRC 0793 / NRRL Y-1031 F-60-10</strain>
    </source>
</reference>
<sequence>MIMVEEDRVQSLKVIELRDKILESNKDSKDPDFIRLRIEKKLRDDFQKTKEYGKYLKSGRVDKIDTRRRHKLVTPIKDLQDAYYEKYKPRKDRDTEESENQQQNVKQEKKSKHNKPTTESFYDDDDEHDDDDYSINDDQSQTKSSQSPSIPYLKQVYGGILPPTSSGSNASSIPGFQASPSPTLQNLLAQTTGGSQSPNQGTISSPWGGQMNQIPPPPTTQPPAIPSAPTPSQAPTPMPPWGFAFPPPIPGAMPFNPNMFANPTQWFNTFSKQQNNQQQQGFPNPWGFPNVGFDFNQVYQQNQAQQLQPNNSTAINYGDDGSVTNNQNNSRNQQSSQQNRTLQPY</sequence>
<feature type="compositionally biased region" description="Acidic residues" evidence="1">
    <location>
        <begin position="121"/>
        <end position="135"/>
    </location>
</feature>
<dbReference type="GO" id="GO:0016787">
    <property type="term" value="F:hydrolase activity"/>
    <property type="evidence" value="ECO:0007669"/>
    <property type="project" value="UniProtKB-KW"/>
</dbReference>
<gene>
    <name evidence="2" type="ORF">BN7_1227</name>
</gene>
<dbReference type="EMBL" id="CAIF01000027">
    <property type="protein sequence ID" value="CCH41686.1"/>
    <property type="molecule type" value="Genomic_DNA"/>
</dbReference>
<dbReference type="Proteomes" id="UP000009328">
    <property type="component" value="Unassembled WGS sequence"/>
</dbReference>
<comment type="caution">
    <text evidence="2">The sequence shown here is derived from an EMBL/GenBank/DDBJ whole genome shotgun (WGS) entry which is preliminary data.</text>
</comment>
<feature type="compositionally biased region" description="Basic and acidic residues" evidence="1">
    <location>
        <begin position="83"/>
        <end position="94"/>
    </location>
</feature>
<evidence type="ECO:0000256" key="1">
    <source>
        <dbReference type="SAM" id="MobiDB-lite"/>
    </source>
</evidence>
<feature type="compositionally biased region" description="Low complexity" evidence="1">
    <location>
        <begin position="325"/>
        <end position="345"/>
    </location>
</feature>
<dbReference type="EC" id="3.4.22.-" evidence="2"/>